<protein>
    <submittedName>
        <fullName evidence="3">Phosphatase</fullName>
    </submittedName>
</protein>
<keyword evidence="4" id="KW-1185">Reference proteome</keyword>
<comment type="caution">
    <text evidence="3">The sequence shown here is derived from an EMBL/GenBank/DDBJ whole genome shotgun (WGS) entry which is preliminary data.</text>
</comment>
<reference evidence="4" key="1">
    <citation type="journal article" date="2019" name="Int. J. Syst. Evol. Microbiol.">
        <title>The Global Catalogue of Microorganisms (GCM) 10K type strain sequencing project: providing services to taxonomists for standard genome sequencing and annotation.</title>
        <authorList>
            <consortium name="The Broad Institute Genomics Platform"/>
            <consortium name="The Broad Institute Genome Sequencing Center for Infectious Disease"/>
            <person name="Wu L."/>
            <person name="Ma J."/>
        </authorList>
    </citation>
    <scope>NUCLEOTIDE SEQUENCE [LARGE SCALE GENOMIC DNA]</scope>
    <source>
        <strain evidence="4">NBRC 3267</strain>
    </source>
</reference>
<dbReference type="GO" id="GO:0016462">
    <property type="term" value="F:pyrophosphatase activity"/>
    <property type="evidence" value="ECO:0007669"/>
    <property type="project" value="TreeGrafter"/>
</dbReference>
<gene>
    <name evidence="3" type="ORF">GCM10007867_04930</name>
</gene>
<feature type="region of interest" description="Disordered" evidence="1">
    <location>
        <begin position="367"/>
        <end position="391"/>
    </location>
</feature>
<feature type="domain" description="Ppx/GppA phosphatase N-terminal" evidence="2">
    <location>
        <begin position="59"/>
        <end position="361"/>
    </location>
</feature>
<organism evidence="3 4">
    <name type="scientific">Gluconobacter cerinus</name>
    <dbReference type="NCBI Taxonomy" id="38307"/>
    <lineage>
        <taxon>Bacteria</taxon>
        <taxon>Pseudomonadati</taxon>
        <taxon>Pseudomonadota</taxon>
        <taxon>Alphaproteobacteria</taxon>
        <taxon>Acetobacterales</taxon>
        <taxon>Acetobacteraceae</taxon>
        <taxon>Gluconobacter</taxon>
    </lineage>
</organism>
<dbReference type="InterPro" id="IPR050273">
    <property type="entry name" value="GppA/Ppx_hydrolase"/>
</dbReference>
<evidence type="ECO:0000256" key="1">
    <source>
        <dbReference type="SAM" id="MobiDB-lite"/>
    </source>
</evidence>
<dbReference type="AlphaFoldDB" id="A0AAV5NCJ1"/>
<evidence type="ECO:0000313" key="3">
    <source>
        <dbReference type="EMBL" id="GLQ61648.1"/>
    </source>
</evidence>
<dbReference type="SUPFAM" id="SSF53067">
    <property type="entry name" value="Actin-like ATPase domain"/>
    <property type="match status" value="2"/>
</dbReference>
<feature type="compositionally biased region" description="Basic residues" evidence="1">
    <location>
        <begin position="368"/>
        <end position="379"/>
    </location>
</feature>
<accession>A0AAV5NCJ1</accession>
<dbReference type="Proteomes" id="UP001156614">
    <property type="component" value="Unassembled WGS sequence"/>
</dbReference>
<dbReference type="Gene3D" id="3.30.420.40">
    <property type="match status" value="1"/>
</dbReference>
<dbReference type="EMBL" id="BSNU01000001">
    <property type="protein sequence ID" value="GLQ61648.1"/>
    <property type="molecule type" value="Genomic_DNA"/>
</dbReference>
<name>A0AAV5NCJ1_9PROT</name>
<evidence type="ECO:0000259" key="2">
    <source>
        <dbReference type="Pfam" id="PF02541"/>
    </source>
</evidence>
<dbReference type="PANTHER" id="PTHR30005:SF0">
    <property type="entry name" value="RETROGRADE REGULATION PROTEIN 2"/>
    <property type="match status" value="1"/>
</dbReference>
<dbReference type="Gene3D" id="3.30.420.150">
    <property type="entry name" value="Exopolyphosphatase. Domain 2"/>
    <property type="match status" value="1"/>
</dbReference>
<dbReference type="InterPro" id="IPR003695">
    <property type="entry name" value="Ppx_GppA_N"/>
</dbReference>
<dbReference type="InterPro" id="IPR043129">
    <property type="entry name" value="ATPase_NBD"/>
</dbReference>
<dbReference type="PANTHER" id="PTHR30005">
    <property type="entry name" value="EXOPOLYPHOSPHATASE"/>
    <property type="match status" value="1"/>
</dbReference>
<dbReference type="Pfam" id="PF02541">
    <property type="entry name" value="Ppx-GppA"/>
    <property type="match status" value="1"/>
</dbReference>
<proteinExistence type="predicted"/>
<sequence length="391" mass="43137">MLHIQGPSTGKIGSLNKMMRQGTEQRLSGQAQIRASGARQAGPFFGAIDLGTNNCRLMIAAGTPNGFRVVDSFNRSVRLGEGLRVSGRLAEESMTRALDALRICVERMRQWPLSHVRAVATEACRRAVNGREFLERVQSEIGLTIDIITAREEAELALESCSPLFRMPSRPPSQSERGVLFDIGGGSTEVAWVRVDQERKSQTLIGTTSMPVGVITLQEMFGEGHGSSYEEMVSHVQSHLVGFENVHRIRREVAQGNACLLGTSGTVTTLAGVALALPRYNRAAIDGLTLPGQIMRSAIDTLRSLSRDHLAMHPCVGQDRVKYVLPGCAIFEAIHRTWPIEEVTIADRGLRDGMLLRMARDHGQRFTRERRRTHRHVTPRSRGPLGNYATI</sequence>
<evidence type="ECO:0000313" key="4">
    <source>
        <dbReference type="Proteomes" id="UP001156614"/>
    </source>
</evidence>
<dbReference type="CDD" id="cd24054">
    <property type="entry name" value="ASKHA_NBD_AaPPX-GppA_MtPPX2-like"/>
    <property type="match status" value="1"/>
</dbReference>